<evidence type="ECO:0000256" key="6">
    <source>
        <dbReference type="ARBA" id="ARBA00022490"/>
    </source>
</evidence>
<dbReference type="InterPro" id="IPR005146">
    <property type="entry name" value="B3/B4_tRNA-bd"/>
</dbReference>
<keyword evidence="16 17" id="KW-0326">Glycosidase</keyword>
<reference evidence="19" key="1">
    <citation type="submission" date="2017-12" db="EMBL/GenBank/DDBJ databases">
        <title>Gene loss provides genomic basis for host adaptation in cereal stripe rust fungi.</title>
        <authorList>
            <person name="Xia C."/>
        </authorList>
    </citation>
    <scope>NUCLEOTIDE SEQUENCE [LARGE SCALE GENOMIC DNA]</scope>
    <source>
        <strain evidence="19">93-210</strain>
    </source>
</reference>
<dbReference type="EC" id="3.2.1.22" evidence="17"/>
<dbReference type="GO" id="GO:0009328">
    <property type="term" value="C:phenylalanine-tRNA ligase complex"/>
    <property type="evidence" value="ECO:0007669"/>
    <property type="project" value="TreeGrafter"/>
</dbReference>
<evidence type="ECO:0000256" key="13">
    <source>
        <dbReference type="ARBA" id="ARBA00022842"/>
    </source>
</evidence>
<dbReference type="InterPro" id="IPR041616">
    <property type="entry name" value="PheRS_beta_core"/>
</dbReference>
<comment type="caution">
    <text evidence="19">The sequence shown here is derived from an EMBL/GenBank/DDBJ whole genome shotgun (WGS) entry which is preliminary data.</text>
</comment>
<comment type="similarity">
    <text evidence="4">Belongs to the phenylalanyl-tRNA synthetase beta subunit family. Type 2 subfamily.</text>
</comment>
<dbReference type="Gene3D" id="3.20.20.70">
    <property type="entry name" value="Aldolase class I"/>
    <property type="match status" value="3"/>
</dbReference>
<dbReference type="InterPro" id="IPR013780">
    <property type="entry name" value="Glyco_hydro_b"/>
</dbReference>
<dbReference type="VEuPathDB" id="FungiDB:PSHT_04499"/>
<dbReference type="SUPFAM" id="SSF51011">
    <property type="entry name" value="Glycosyl hydrolase domain"/>
    <property type="match status" value="1"/>
</dbReference>
<keyword evidence="12" id="KW-0067">ATP-binding</keyword>
<keyword evidence="10" id="KW-0547">Nucleotide-binding</keyword>
<keyword evidence="17" id="KW-1015">Disulfide bond</keyword>
<dbReference type="InterPro" id="IPR045864">
    <property type="entry name" value="aa-tRNA-synth_II/BPL/LPL"/>
</dbReference>
<keyword evidence="13" id="KW-0460">Magnesium</keyword>
<dbReference type="PANTHER" id="PTHR10947:SF0">
    <property type="entry name" value="PHENYLALANINE--TRNA LIGASE BETA SUBUNIT"/>
    <property type="match status" value="1"/>
</dbReference>
<dbReference type="InterPro" id="IPR002241">
    <property type="entry name" value="Glyco_hydro_27"/>
</dbReference>
<evidence type="ECO:0000256" key="12">
    <source>
        <dbReference type="ARBA" id="ARBA00022840"/>
    </source>
</evidence>
<keyword evidence="20" id="KW-1185">Reference proteome</keyword>
<sequence length="1978" mass="221645">MGPLQDRHRTAVTLLSQPCCCGSHLLGHRYPLLLITTSFSLQPPRSFLLLFATLSLPPSRYTLPSFASLSGSSPVFLGCLWTLGINPGPTRPWGRPQTRGTVARLSESLLNRWDCRWTLAIISGPSGSLLDSRSHPKSVGIFAGRLESPQDRRDCRWTLGIITSLSGSPQDRRGRHWTLGINPGPSGSLLGSRYQHQTLEIVPRSSVLSMDLQHAERASRLTCCKGAAAAGYNTFIIECGWESSIDSNTGAAVLTQKAFGEKPGKFLDYLKGKGLKLGLSTWGGPQLCPRPHQKTPDVKSLEKPVDYIMITPLANWGLSYLSHRATGQWGYWPSENYLKPNSWKIADDTLDNWNSFIRTLNAYVPASLEENMNQPYCDLELLQFGKNKLTMAEKTTQFLFWAAAKRSVNLAHLPISPRSPLILSTDISQLTQEEINLLRNPAVLAINQDDLGKLITLRKRYPDDMDVWAGPLSDEDDKEFDSILFDYGLELDEDTEQTNPEEKPYKLKIEVPANRYDLLCHQGLVLALKTYIGTSTAPIYTLVTPPIDQQWKAYVRKETSEIRPFFASAILRGIQFDENIYKDFIDLQDKLHGNLCRKRTLVAIGTHDLSKLDHHNKVISYEARPPNDIKFAPLNNETEYDADQLMTLYESDKHLSKYLHIIRDSPVYPIIYDNSRTVLSMPPIINSNKTKITLDTKDVFIDVTATDQTKLGIVINTIITMFSQYCSKPFTVEPVEIIYEHDIGKSYIPDILHECDLVEDVAISFGFNNLKKTFPSTNTVAKPYPINKLSDIVRKEAAFAGWLEVLPLTLCSHDENFKFLRKEDDKSEVVVLSNPATIEFQVVRTSLLPGLLKTIRENRKESLPIKVFEVSDVVIKDSSLERKAKNLRRLAAVYVGKKSAGFEVVHGLLDRVMAMLEIGWSEDGSSNSLSSKRGQYRIEESNHPTFFDGRSAKIIFKSKTDDQWIEIAEKQNEGKEEEEAYEFVVVGAGPAGLTAVATLIDNGVTRIAWVDDSFVGGRLGEKYREIPSNTKIRLFLDYVAASSTLTKLVQEETTDIPINPYTTLKELDQDRGNRLSYAVDLMVLLTRRITSTHCKIIDRFQGRVKSLELVNGVDWMVKMDEMDSNGLDQLKILKTKKAIFATGSEPIQPKEIIDIPSIIDLEIALSPSQLEVVLQDIDLNNQSIAVVGSSHSAFLVMRNLITLSTHLKVVHLFRNPELKFAQQKEGWILYDNTGLKGEIAGWAKNEYPILTVNNDQRRISRIQINNSLSHDHDHHLKDCCRVIYAIGYQSNPTPRVMIDGIEQKLNFDNSTGRFNGLPGLFGCGIAFPQRVVDPAGNVELAVGIFKFMKFLKLIPQISYSLKMNSWKDPNQRPYTPRWVSMTIFTILTIGFTASTPTQHGAMTVKRAPVGRLKPPLGWNSFWPFGCEKDVSVDNLKGQADLLAAKGFAAAGYNTFIIECGWESSIDSNTGAAVRPPINKELTRKAFGEKPGEFLDYLKGKGLRLGLGTWGGPQLCPRPNQKTPDVKPLEKPVDYITPLANWGLSYLSHRACDWEYPDIMQYPDQAAVLNARYIDMQAAMRTGGVRDKVFYATGQWGYSPSENYPKPNSWKIADDTLDNWNSFIRTLNAYVPASLEENMNQPYCDLGLLQFGKNKLTMAEKTTQFLFWAAAKSPLILSTDISQLTQEEINLLQNPGVLAINQDDLGKPITLRKRYPDDMDVWAGPLSDGSTVAIVINWSDTDTQKTLKLEDLGFSSGYLNEVLTGKPLQTYDGKYGFDVPVHGSLLVRITEGQLAPQPNFKRFPVELAELSGGAYIKQLNTGVKVATGLKPKHEGRLLWKDIPGSSNDETLVSFEYMNAQLSPGNMDDSKLNFKHVPLVINNNQLVYLDFPISGKLWEKPSTGFLASLPLRDGLNTILIQGEGDWAPDFVSLSVQQKSVKIQLAFYPIGKMLLSECNCARFEVEVRLPPIASGHRIERT</sequence>
<feature type="domain" description="B3/B4 tRNA-binding" evidence="18">
    <location>
        <begin position="562"/>
        <end position="727"/>
    </location>
</feature>
<dbReference type="VEuPathDB" id="FungiDB:PSHT_04502"/>
<dbReference type="PRINTS" id="PR00740">
    <property type="entry name" value="GLHYDRLASE27"/>
</dbReference>
<evidence type="ECO:0000256" key="3">
    <source>
        <dbReference type="ARBA" id="ARBA00004496"/>
    </source>
</evidence>
<evidence type="ECO:0000256" key="11">
    <source>
        <dbReference type="ARBA" id="ARBA00022801"/>
    </source>
</evidence>
<dbReference type="Pfam" id="PF18262">
    <property type="entry name" value="PhetRS_B1"/>
    <property type="match status" value="1"/>
</dbReference>
<evidence type="ECO:0000256" key="10">
    <source>
        <dbReference type="ARBA" id="ARBA00022741"/>
    </source>
</evidence>
<dbReference type="GO" id="GO:0005975">
    <property type="term" value="P:carbohydrate metabolic process"/>
    <property type="evidence" value="ECO:0007669"/>
    <property type="project" value="InterPro"/>
</dbReference>
<proteinExistence type="inferred from homology"/>
<gene>
    <name evidence="19" type="ORF">PSTT_13215</name>
</gene>
<comment type="similarity">
    <text evidence="5 17">Belongs to the glycosyl hydrolase 27 family.</text>
</comment>
<evidence type="ECO:0000256" key="15">
    <source>
        <dbReference type="ARBA" id="ARBA00023146"/>
    </source>
</evidence>
<dbReference type="InterPro" id="IPR040659">
    <property type="entry name" value="PhetRS_B1"/>
</dbReference>
<dbReference type="SUPFAM" id="SSF51905">
    <property type="entry name" value="FAD/NAD(P)-binding domain"/>
    <property type="match status" value="1"/>
</dbReference>
<dbReference type="Gene3D" id="2.60.40.1180">
    <property type="entry name" value="Golgi alpha-mannosidase II"/>
    <property type="match status" value="1"/>
</dbReference>
<keyword evidence="7" id="KW-0436">Ligase</keyword>
<dbReference type="GO" id="GO:0003723">
    <property type="term" value="F:RNA binding"/>
    <property type="evidence" value="ECO:0007669"/>
    <property type="project" value="InterPro"/>
</dbReference>
<dbReference type="VEuPathDB" id="FungiDB:PSTT_13215"/>
<evidence type="ECO:0000256" key="5">
    <source>
        <dbReference type="ARBA" id="ARBA00009743"/>
    </source>
</evidence>
<evidence type="ECO:0000256" key="4">
    <source>
        <dbReference type="ARBA" id="ARBA00007438"/>
    </source>
</evidence>
<dbReference type="SUPFAM" id="SSF55681">
    <property type="entry name" value="Class II aaRS and biotin synthetases"/>
    <property type="match status" value="1"/>
</dbReference>
<evidence type="ECO:0000313" key="19">
    <source>
        <dbReference type="EMBL" id="POW00324.1"/>
    </source>
</evidence>
<evidence type="ECO:0000256" key="17">
    <source>
        <dbReference type="RuleBase" id="RU361168"/>
    </source>
</evidence>
<dbReference type="GO" id="GO:0006432">
    <property type="term" value="P:phenylalanyl-tRNA aminoacylation"/>
    <property type="evidence" value="ECO:0007669"/>
    <property type="project" value="InterPro"/>
</dbReference>
<dbReference type="VEuPathDB" id="FungiDB:PSHT_04512"/>
<dbReference type="InterPro" id="IPR013785">
    <property type="entry name" value="Aldolase_TIM"/>
</dbReference>
<comment type="subcellular location">
    <subcellularLocation>
        <location evidence="3">Cytoplasm</location>
    </subcellularLocation>
</comment>
<dbReference type="Pfam" id="PF16499">
    <property type="entry name" value="Melibiase_2"/>
    <property type="match status" value="1"/>
</dbReference>
<evidence type="ECO:0000256" key="2">
    <source>
        <dbReference type="ARBA" id="ARBA00001946"/>
    </source>
</evidence>
<dbReference type="VEuPathDB" id="FungiDB:PSHT_14444"/>
<evidence type="ECO:0000256" key="7">
    <source>
        <dbReference type="ARBA" id="ARBA00022598"/>
    </source>
</evidence>
<evidence type="ECO:0000259" key="18">
    <source>
        <dbReference type="SMART" id="SM00873"/>
    </source>
</evidence>
<protein>
    <recommendedName>
        <fullName evidence="17">Alpha-galactosidase</fullName>
        <ecNumber evidence="17">3.2.1.22</ecNumber>
    </recommendedName>
    <alternativeName>
        <fullName evidence="17">Melibiase</fullName>
    </alternativeName>
</protein>
<comment type="cofactor">
    <cofactor evidence="2">
        <name>Mg(2+)</name>
        <dbReference type="ChEBI" id="CHEBI:18420"/>
    </cofactor>
</comment>
<dbReference type="FunFam" id="3.50.40.10:FF:000002">
    <property type="entry name" value="phenylalanine--tRNA ligase beta subunit"/>
    <property type="match status" value="1"/>
</dbReference>
<comment type="catalytic activity">
    <reaction evidence="1 17">
        <text>Hydrolysis of terminal, non-reducing alpha-D-galactose residues in alpha-D-galactosides, including galactose oligosaccharides, galactomannans and galactolipids.</text>
        <dbReference type="EC" id="3.2.1.22"/>
    </reaction>
</comment>
<dbReference type="Gene3D" id="3.30.930.10">
    <property type="entry name" value="Bira Bifunctional Protein, Domain 2"/>
    <property type="match status" value="1"/>
</dbReference>
<dbReference type="CDD" id="cd00769">
    <property type="entry name" value="PheRS_beta_core"/>
    <property type="match status" value="1"/>
</dbReference>
<dbReference type="InterPro" id="IPR041233">
    <property type="entry name" value="Melibiase_C"/>
</dbReference>
<dbReference type="Pfam" id="PF17759">
    <property type="entry name" value="tRNA_synthFbeta"/>
    <property type="match status" value="1"/>
</dbReference>
<dbReference type="InterPro" id="IPR020825">
    <property type="entry name" value="Phe-tRNA_synthase-like_B3/B4"/>
</dbReference>
<dbReference type="EMBL" id="PKSL01000181">
    <property type="protein sequence ID" value="POW00324.1"/>
    <property type="molecule type" value="Genomic_DNA"/>
</dbReference>
<keyword evidence="15" id="KW-0030">Aminoacyl-tRNA synthetase</keyword>
<evidence type="ECO:0000256" key="8">
    <source>
        <dbReference type="ARBA" id="ARBA00022723"/>
    </source>
</evidence>
<dbReference type="GO" id="GO:0046872">
    <property type="term" value="F:metal ion binding"/>
    <property type="evidence" value="ECO:0007669"/>
    <property type="project" value="UniProtKB-KW"/>
</dbReference>
<dbReference type="InterPro" id="IPR036188">
    <property type="entry name" value="FAD/NAD-bd_sf"/>
</dbReference>
<dbReference type="GO" id="GO:0004826">
    <property type="term" value="F:phenylalanine-tRNA ligase activity"/>
    <property type="evidence" value="ECO:0007669"/>
    <property type="project" value="InterPro"/>
</dbReference>
<dbReference type="PANTHER" id="PTHR10947">
    <property type="entry name" value="PHENYLALANYL-TRNA SYNTHETASE BETA CHAIN AND LEUCINE-RICH REPEAT-CONTAINING PROTEIN 47"/>
    <property type="match status" value="1"/>
</dbReference>
<dbReference type="SUPFAM" id="SSF51445">
    <property type="entry name" value="(Trans)glycosidases"/>
    <property type="match status" value="2"/>
</dbReference>
<name>A0A2S4USN2_9BASI</name>
<dbReference type="InterPro" id="IPR017853">
    <property type="entry name" value="GH"/>
</dbReference>
<dbReference type="GO" id="GO:0004557">
    <property type="term" value="F:alpha-galactosidase activity"/>
    <property type="evidence" value="ECO:0007669"/>
    <property type="project" value="UniProtKB-EC"/>
</dbReference>
<dbReference type="GO" id="GO:0005524">
    <property type="term" value="F:ATP binding"/>
    <property type="evidence" value="ECO:0007669"/>
    <property type="project" value="UniProtKB-KW"/>
</dbReference>
<evidence type="ECO:0000256" key="16">
    <source>
        <dbReference type="ARBA" id="ARBA00023295"/>
    </source>
</evidence>
<evidence type="ECO:0000256" key="14">
    <source>
        <dbReference type="ARBA" id="ARBA00022917"/>
    </source>
</evidence>
<dbReference type="InterPro" id="IPR045060">
    <property type="entry name" value="Phe-tRNA-ligase_IIc_bsu"/>
</dbReference>
<keyword evidence="6" id="KW-0963">Cytoplasm</keyword>
<keyword evidence="9" id="KW-0732">Signal</keyword>
<dbReference type="Proteomes" id="UP000239156">
    <property type="component" value="Unassembled WGS sequence"/>
</dbReference>
<keyword evidence="14" id="KW-0648">Protein biosynthesis</keyword>
<organism evidence="19 20">
    <name type="scientific">Puccinia striiformis</name>
    <dbReference type="NCBI Taxonomy" id="27350"/>
    <lineage>
        <taxon>Eukaryota</taxon>
        <taxon>Fungi</taxon>
        <taxon>Dikarya</taxon>
        <taxon>Basidiomycota</taxon>
        <taxon>Pucciniomycotina</taxon>
        <taxon>Pucciniomycetes</taxon>
        <taxon>Pucciniales</taxon>
        <taxon>Pucciniaceae</taxon>
        <taxon>Puccinia</taxon>
    </lineage>
</organism>
<evidence type="ECO:0000313" key="20">
    <source>
        <dbReference type="Proteomes" id="UP000239156"/>
    </source>
</evidence>
<evidence type="ECO:0000256" key="9">
    <source>
        <dbReference type="ARBA" id="ARBA00022729"/>
    </source>
</evidence>
<evidence type="ECO:0000256" key="1">
    <source>
        <dbReference type="ARBA" id="ARBA00001255"/>
    </source>
</evidence>
<keyword evidence="11 17" id="KW-0378">Hydrolase</keyword>
<dbReference type="Pfam" id="PF03483">
    <property type="entry name" value="B3_4"/>
    <property type="match status" value="1"/>
</dbReference>
<keyword evidence="8" id="KW-0479">Metal-binding</keyword>
<dbReference type="SMART" id="SM00873">
    <property type="entry name" value="B3_4"/>
    <property type="match status" value="1"/>
</dbReference>
<accession>A0A2S4USN2</accession>
<dbReference type="Pfam" id="PF17801">
    <property type="entry name" value="Melibiase_C"/>
    <property type="match status" value="1"/>
</dbReference>
<dbReference type="VEuPathDB" id="FungiDB:PSHT_04501"/>
<dbReference type="Gene3D" id="3.50.40.10">
    <property type="entry name" value="Phenylalanyl-trna Synthetase, Chain B, domain 3"/>
    <property type="match status" value="1"/>
</dbReference>
<dbReference type="Gene3D" id="3.30.56.10">
    <property type="match status" value="2"/>
</dbReference>